<evidence type="ECO:0000259" key="5">
    <source>
        <dbReference type="Pfam" id="PF24827"/>
    </source>
</evidence>
<dbReference type="CDD" id="cd06251">
    <property type="entry name" value="M14_ASTE_ASPA-like"/>
    <property type="match status" value="1"/>
</dbReference>
<dbReference type="EMBL" id="CP021425">
    <property type="protein sequence ID" value="ARU59115.1"/>
    <property type="molecule type" value="Genomic_DNA"/>
</dbReference>
<proteinExistence type="predicted"/>
<evidence type="ECO:0000313" key="6">
    <source>
        <dbReference type="EMBL" id="ARU59115.1"/>
    </source>
</evidence>
<keyword evidence="2" id="KW-0479">Metal-binding</keyword>
<dbReference type="PANTHER" id="PTHR37326">
    <property type="entry name" value="BLL3975 PROTEIN"/>
    <property type="match status" value="1"/>
</dbReference>
<dbReference type="Gene3D" id="3.40.630.10">
    <property type="entry name" value="Zn peptidases"/>
    <property type="match status" value="1"/>
</dbReference>
<dbReference type="InterPro" id="IPR053138">
    <property type="entry name" value="N-alpha-Ac-DABA_deacetylase"/>
</dbReference>
<dbReference type="RefSeq" id="WP_087463820.1">
    <property type="nucleotide sequence ID" value="NZ_CP021425.1"/>
</dbReference>
<feature type="domain" description="Succinylglutamate desuccinylase/Aspartoacylase catalytic" evidence="5">
    <location>
        <begin position="46"/>
        <end position="224"/>
    </location>
</feature>
<comment type="cofactor">
    <cofactor evidence="1">
        <name>Zn(2+)</name>
        <dbReference type="ChEBI" id="CHEBI:29105"/>
    </cofactor>
</comment>
<keyword evidence="7" id="KW-1185">Reference proteome</keyword>
<dbReference type="AlphaFoldDB" id="A0A1Y0IHX5"/>
<protein>
    <submittedName>
        <fullName evidence="6">Deacylase</fullName>
    </submittedName>
</protein>
<dbReference type="Pfam" id="PF24827">
    <property type="entry name" value="AstE_AspA_cat"/>
    <property type="match status" value="1"/>
</dbReference>
<evidence type="ECO:0000256" key="4">
    <source>
        <dbReference type="ARBA" id="ARBA00022833"/>
    </source>
</evidence>
<dbReference type="GO" id="GO:0046872">
    <property type="term" value="F:metal ion binding"/>
    <property type="evidence" value="ECO:0007669"/>
    <property type="project" value="UniProtKB-KW"/>
</dbReference>
<dbReference type="Proteomes" id="UP000196027">
    <property type="component" value="Chromosome"/>
</dbReference>
<reference evidence="6 7" key="1">
    <citation type="submission" date="2017-05" db="EMBL/GenBank/DDBJ databases">
        <title>Genomic insights into alkan degradation activity of Oleiphilus messinensis.</title>
        <authorList>
            <person name="Kozyavkin S.A."/>
            <person name="Slesarev A.I."/>
            <person name="Golyshin P.N."/>
            <person name="Korzhenkov A."/>
            <person name="Golyshina O.N."/>
            <person name="Toshchakov S.V."/>
        </authorList>
    </citation>
    <scope>NUCLEOTIDE SEQUENCE [LARGE SCALE GENOMIC DNA]</scope>
    <source>
        <strain evidence="6 7">ME102</strain>
    </source>
</reference>
<dbReference type="SUPFAM" id="SSF53187">
    <property type="entry name" value="Zn-dependent exopeptidases"/>
    <property type="match status" value="1"/>
</dbReference>
<dbReference type="PANTHER" id="PTHR37326:SF2">
    <property type="entry name" value="SUCCINYLGLUTAMATE DESUCCINYLASE_ASPARTOACYLASE FAMILY PROTEIN"/>
    <property type="match status" value="1"/>
</dbReference>
<accession>A0A1Y0IHX5</accession>
<evidence type="ECO:0000256" key="3">
    <source>
        <dbReference type="ARBA" id="ARBA00022801"/>
    </source>
</evidence>
<dbReference type="InterPro" id="IPR055438">
    <property type="entry name" value="AstE_AspA_cat"/>
</dbReference>
<name>A0A1Y0IHX5_9GAMM</name>
<dbReference type="InterPro" id="IPR043795">
    <property type="entry name" value="N-alpha-Ac-DABA-like"/>
</dbReference>
<dbReference type="GO" id="GO:0016811">
    <property type="term" value="F:hydrolase activity, acting on carbon-nitrogen (but not peptide) bonds, in linear amides"/>
    <property type="evidence" value="ECO:0007669"/>
    <property type="project" value="InterPro"/>
</dbReference>
<keyword evidence="3" id="KW-0378">Hydrolase</keyword>
<dbReference type="GO" id="GO:0016788">
    <property type="term" value="F:hydrolase activity, acting on ester bonds"/>
    <property type="evidence" value="ECO:0007669"/>
    <property type="project" value="InterPro"/>
</dbReference>
<keyword evidence="4" id="KW-0862">Zinc</keyword>
<dbReference type="KEGG" id="ome:OLMES_5131"/>
<sequence length="346" mass="38161">MNVEPFEFLGEHVAPGKRSRFELPIGQLYTQSEVSIPIEVLHGKHPGPTLLICAAIHGDELNGIEIIRRVLGASWLRNLRGTLIAVPIVNVLGCIHRSRYLPDRRDLNRCFPGSEKGSLAARIAHQFTTLVLSHADYAIDLHTGALDRSNLPQIRVHLDNERAAWMARAFGVPVIIDAEIRDGSFRGTGDDLGVPIITYEAGEALRFDETSIAAGVRGIRRIMEDLEMIVRRKQGRPEIQHVLARSTSWVRSPSDGFLRAIKPLGSRVAKGELLAMINGPLETTGQPIEAPFSGIIIGRSNLPLAHEGEAIFHIARFEKVALAEKAVDNFQLRLEEQVASNDEAIT</sequence>
<gene>
    <name evidence="6" type="ORF">OLMES_5131</name>
</gene>
<evidence type="ECO:0000313" key="7">
    <source>
        <dbReference type="Proteomes" id="UP000196027"/>
    </source>
</evidence>
<dbReference type="OrthoDB" id="9782876at2"/>
<dbReference type="PIRSF" id="PIRSF039012">
    <property type="entry name" value="ASP"/>
    <property type="match status" value="1"/>
</dbReference>
<organism evidence="6 7">
    <name type="scientific">Oleiphilus messinensis</name>
    <dbReference type="NCBI Taxonomy" id="141451"/>
    <lineage>
        <taxon>Bacteria</taxon>
        <taxon>Pseudomonadati</taxon>
        <taxon>Pseudomonadota</taxon>
        <taxon>Gammaproteobacteria</taxon>
        <taxon>Oceanospirillales</taxon>
        <taxon>Oleiphilaceae</taxon>
        <taxon>Oleiphilus</taxon>
    </lineage>
</organism>
<evidence type="ECO:0000256" key="1">
    <source>
        <dbReference type="ARBA" id="ARBA00001947"/>
    </source>
</evidence>
<evidence type="ECO:0000256" key="2">
    <source>
        <dbReference type="ARBA" id="ARBA00022723"/>
    </source>
</evidence>